<comment type="caution">
    <text evidence="2">The sequence shown here is derived from an EMBL/GenBank/DDBJ whole genome shotgun (WGS) entry which is preliminary data.</text>
</comment>
<evidence type="ECO:0000256" key="1">
    <source>
        <dbReference type="SAM" id="MobiDB-lite"/>
    </source>
</evidence>
<evidence type="ECO:0000313" key="3">
    <source>
        <dbReference type="Proteomes" id="UP000664382"/>
    </source>
</evidence>
<name>A0A939MJK5_9MICO</name>
<dbReference type="RefSeq" id="WP_208097904.1">
    <property type="nucleotide sequence ID" value="NZ_JAGDYM010000010.1"/>
</dbReference>
<dbReference type="EMBL" id="JAGDYM010000010">
    <property type="protein sequence ID" value="MBO1902144.1"/>
    <property type="molecule type" value="Genomic_DNA"/>
</dbReference>
<dbReference type="Proteomes" id="UP000664382">
    <property type="component" value="Unassembled WGS sequence"/>
</dbReference>
<keyword evidence="3" id="KW-1185">Reference proteome</keyword>
<feature type="compositionally biased region" description="Low complexity" evidence="1">
    <location>
        <begin position="235"/>
        <end position="245"/>
    </location>
</feature>
<accession>A0A939MJK5</accession>
<feature type="region of interest" description="Disordered" evidence="1">
    <location>
        <begin position="230"/>
        <end position="266"/>
    </location>
</feature>
<gene>
    <name evidence="2" type="ORF">J4H92_09320</name>
</gene>
<dbReference type="AlphaFoldDB" id="A0A939MJK5"/>
<evidence type="ECO:0000313" key="2">
    <source>
        <dbReference type="EMBL" id="MBO1902144.1"/>
    </source>
</evidence>
<organism evidence="2 3">
    <name type="scientific">Leucobacter weissii</name>
    <dbReference type="NCBI Taxonomy" id="1983706"/>
    <lineage>
        <taxon>Bacteria</taxon>
        <taxon>Bacillati</taxon>
        <taxon>Actinomycetota</taxon>
        <taxon>Actinomycetes</taxon>
        <taxon>Micrococcales</taxon>
        <taxon>Microbacteriaceae</taxon>
        <taxon>Leucobacter</taxon>
    </lineage>
</organism>
<sequence length="266" mass="28443">MAGESVRGGVRGTVFRSSGAGLLTASVLAGAVLVLALSGCAADAPGQTPEPELDYRVEFVDPGRLGFEPVSPIRQSFEPEGLPIRERVPEAGTVVGGAGTHGFEQALRWLEADAETEVGVFSPPNGSPLAGTGDTPEWAKEPHDAWIDLTRKPTEATLDRLRTESKERILVIWGGIPATSEELETVSQAIFDAFTAGLPLAAAEPDWTENEFVVDYRLAEATDVDLEQHARDAAEAGARASEDGALPMPVRFDYQPSMEETDDFPR</sequence>
<protein>
    <submittedName>
        <fullName evidence="2">Uncharacterized protein</fullName>
    </submittedName>
</protein>
<reference evidence="2" key="1">
    <citation type="submission" date="2021-03" db="EMBL/GenBank/DDBJ databases">
        <title>Leucobacter chromiisoli sp. nov., isolated from chromium-containing soil of chemical plant.</title>
        <authorList>
            <person name="Xu Z."/>
        </authorList>
    </citation>
    <scope>NUCLEOTIDE SEQUENCE</scope>
    <source>
        <strain evidence="2">S27</strain>
    </source>
</reference>
<proteinExistence type="predicted"/>